<dbReference type="GO" id="GO:0003724">
    <property type="term" value="F:RNA helicase activity"/>
    <property type="evidence" value="ECO:0007669"/>
    <property type="project" value="UniProtKB-EC"/>
</dbReference>
<dbReference type="FunFam" id="3.40.50.300:FF:000637">
    <property type="entry name" value="ATP-dependent RNA helicase DHX37/DHR1"/>
    <property type="match status" value="1"/>
</dbReference>
<feature type="region of interest" description="Disordered" evidence="8">
    <location>
        <begin position="227"/>
        <end position="260"/>
    </location>
</feature>
<dbReference type="InterPro" id="IPR027417">
    <property type="entry name" value="P-loop_NTPase"/>
</dbReference>
<dbReference type="PANTHER" id="PTHR18934:SF99">
    <property type="entry name" value="ATP-DEPENDENT RNA HELICASE DHX37-RELATED"/>
    <property type="match status" value="1"/>
</dbReference>
<dbReference type="SMART" id="SM00487">
    <property type="entry name" value="DEXDc"/>
    <property type="match status" value="1"/>
</dbReference>
<dbReference type="GO" id="GO:0005524">
    <property type="term" value="F:ATP binding"/>
    <property type="evidence" value="ECO:0007669"/>
    <property type="project" value="UniProtKB-KW"/>
</dbReference>
<keyword evidence="5" id="KW-0347">Helicase</keyword>
<reference evidence="10" key="1">
    <citation type="submission" date="2020-11" db="EMBL/GenBank/DDBJ databases">
        <authorList>
            <person name="Tran Van P."/>
        </authorList>
    </citation>
    <scope>NUCLEOTIDE SEQUENCE</scope>
</reference>
<protein>
    <recommendedName>
        <fullName evidence="2">RNA helicase</fullName>
        <ecNumber evidence="2">3.6.4.13</ecNumber>
    </recommendedName>
</protein>
<comment type="similarity">
    <text evidence="1">Belongs to the DEAD box helicase family. DEAH subfamily.</text>
</comment>
<evidence type="ECO:0000256" key="2">
    <source>
        <dbReference type="ARBA" id="ARBA00012552"/>
    </source>
</evidence>
<dbReference type="EMBL" id="OC855631">
    <property type="protein sequence ID" value="CAD7622368.1"/>
    <property type="molecule type" value="Genomic_DNA"/>
</dbReference>
<keyword evidence="4" id="KW-0378">Hydrolase</keyword>
<evidence type="ECO:0000256" key="6">
    <source>
        <dbReference type="ARBA" id="ARBA00022840"/>
    </source>
</evidence>
<evidence type="ECO:0000313" key="11">
    <source>
        <dbReference type="Proteomes" id="UP000759131"/>
    </source>
</evidence>
<dbReference type="PANTHER" id="PTHR18934">
    <property type="entry name" value="ATP-DEPENDENT RNA HELICASE"/>
    <property type="match status" value="1"/>
</dbReference>
<keyword evidence="3" id="KW-0547">Nucleotide-binding</keyword>
<evidence type="ECO:0000256" key="1">
    <source>
        <dbReference type="ARBA" id="ARBA00008792"/>
    </source>
</evidence>
<organism evidence="10">
    <name type="scientific">Medioppia subpectinata</name>
    <dbReference type="NCBI Taxonomy" id="1979941"/>
    <lineage>
        <taxon>Eukaryota</taxon>
        <taxon>Metazoa</taxon>
        <taxon>Ecdysozoa</taxon>
        <taxon>Arthropoda</taxon>
        <taxon>Chelicerata</taxon>
        <taxon>Arachnida</taxon>
        <taxon>Acari</taxon>
        <taxon>Acariformes</taxon>
        <taxon>Sarcoptiformes</taxon>
        <taxon>Oribatida</taxon>
        <taxon>Brachypylina</taxon>
        <taxon>Oppioidea</taxon>
        <taxon>Oppiidae</taxon>
        <taxon>Medioppia</taxon>
    </lineage>
</organism>
<keyword evidence="6" id="KW-0067">ATP-binding</keyword>
<evidence type="ECO:0000313" key="10">
    <source>
        <dbReference type="EMBL" id="CAD7622368.1"/>
    </source>
</evidence>
<keyword evidence="11" id="KW-1185">Reference proteome</keyword>
<dbReference type="InterPro" id="IPR011545">
    <property type="entry name" value="DEAD/DEAH_box_helicase_dom"/>
</dbReference>
<evidence type="ECO:0000256" key="7">
    <source>
        <dbReference type="ARBA" id="ARBA00047984"/>
    </source>
</evidence>
<dbReference type="PROSITE" id="PS00690">
    <property type="entry name" value="DEAH_ATP_HELICASE"/>
    <property type="match status" value="1"/>
</dbReference>
<dbReference type="GO" id="GO:0005730">
    <property type="term" value="C:nucleolus"/>
    <property type="evidence" value="ECO:0007669"/>
    <property type="project" value="TreeGrafter"/>
</dbReference>
<accession>A0A7R9KG87</accession>
<sequence>MDRKEEIEKSRSALPIINEEHTIMDAVFNNPFVIVCGETGSGKTTQVPQFLYEAGFASNKQIIGVTEPRRVAAIAMSQRVAHEMNVSTDIVSYQIRFDSNVTKDTKIKFMTDGVLIKEIQNDFLLNKYSVIIIDEAHERSLYSDILIGLLSRIVPLRNKIDSRQYPVSVHFNKKTNSDYLHEAFRKVCKIHAECPTGGILVFVTGRMEVEVLCRRLRAKYPNNNSKNILLKKSRHKRSERKSEKETTEKTPTINLDDYEVNPLESETVLDDFDYSDDENDDQIVAQNQEEEDNTLSHSQPLHCLPLYSMLPHSRQISIFSEPPLGSANTQ</sequence>
<proteinExistence type="inferred from homology"/>
<name>A0A7R9KG87_9ACAR</name>
<feature type="domain" description="Helicase ATP-binding" evidence="9">
    <location>
        <begin position="24"/>
        <end position="151"/>
    </location>
</feature>
<evidence type="ECO:0000256" key="8">
    <source>
        <dbReference type="SAM" id="MobiDB-lite"/>
    </source>
</evidence>
<evidence type="ECO:0000256" key="5">
    <source>
        <dbReference type="ARBA" id="ARBA00022806"/>
    </source>
</evidence>
<evidence type="ECO:0000256" key="3">
    <source>
        <dbReference type="ARBA" id="ARBA00022741"/>
    </source>
</evidence>
<dbReference type="EC" id="3.6.4.13" evidence="2"/>
<dbReference type="GO" id="GO:0000462">
    <property type="term" value="P:maturation of SSU-rRNA from tricistronic rRNA transcript (SSU-rRNA, 5.8S rRNA, LSU-rRNA)"/>
    <property type="evidence" value="ECO:0007669"/>
    <property type="project" value="TreeGrafter"/>
</dbReference>
<dbReference type="Pfam" id="PF00270">
    <property type="entry name" value="DEAD"/>
    <property type="match status" value="1"/>
</dbReference>
<dbReference type="AlphaFoldDB" id="A0A7R9KG87"/>
<dbReference type="GO" id="GO:0003723">
    <property type="term" value="F:RNA binding"/>
    <property type="evidence" value="ECO:0007669"/>
    <property type="project" value="TreeGrafter"/>
</dbReference>
<dbReference type="SUPFAM" id="SSF52540">
    <property type="entry name" value="P-loop containing nucleoside triphosphate hydrolases"/>
    <property type="match status" value="1"/>
</dbReference>
<dbReference type="GO" id="GO:0016787">
    <property type="term" value="F:hydrolase activity"/>
    <property type="evidence" value="ECO:0007669"/>
    <property type="project" value="UniProtKB-KW"/>
</dbReference>
<evidence type="ECO:0000259" key="9">
    <source>
        <dbReference type="PROSITE" id="PS51192"/>
    </source>
</evidence>
<dbReference type="PROSITE" id="PS51192">
    <property type="entry name" value="HELICASE_ATP_BIND_1"/>
    <property type="match status" value="1"/>
</dbReference>
<dbReference type="EMBL" id="CAJPIZ010001056">
    <property type="protein sequence ID" value="CAG2102798.1"/>
    <property type="molecule type" value="Genomic_DNA"/>
</dbReference>
<feature type="compositionally biased region" description="Basic residues" evidence="8">
    <location>
        <begin position="229"/>
        <end position="239"/>
    </location>
</feature>
<dbReference type="Proteomes" id="UP000759131">
    <property type="component" value="Unassembled WGS sequence"/>
</dbReference>
<comment type="catalytic activity">
    <reaction evidence="7">
        <text>ATP + H2O = ADP + phosphate + H(+)</text>
        <dbReference type="Rhea" id="RHEA:13065"/>
        <dbReference type="ChEBI" id="CHEBI:15377"/>
        <dbReference type="ChEBI" id="CHEBI:15378"/>
        <dbReference type="ChEBI" id="CHEBI:30616"/>
        <dbReference type="ChEBI" id="CHEBI:43474"/>
        <dbReference type="ChEBI" id="CHEBI:456216"/>
        <dbReference type="EC" id="3.6.4.13"/>
    </reaction>
</comment>
<gene>
    <name evidence="10" type="ORF">OSB1V03_LOCUS2831</name>
</gene>
<dbReference type="Gene3D" id="3.40.50.300">
    <property type="entry name" value="P-loop containing nucleotide triphosphate hydrolases"/>
    <property type="match status" value="1"/>
</dbReference>
<dbReference type="OrthoDB" id="6512733at2759"/>
<evidence type="ECO:0000256" key="4">
    <source>
        <dbReference type="ARBA" id="ARBA00022801"/>
    </source>
</evidence>
<dbReference type="InterPro" id="IPR002464">
    <property type="entry name" value="DNA/RNA_helicase_DEAH_CS"/>
</dbReference>
<dbReference type="InterPro" id="IPR014001">
    <property type="entry name" value="Helicase_ATP-bd"/>
</dbReference>